<organism evidence="1 2">
    <name type="scientific">Microbacterium marinum</name>
    <dbReference type="NCBI Taxonomy" id="421115"/>
    <lineage>
        <taxon>Bacteria</taxon>
        <taxon>Bacillati</taxon>
        <taxon>Actinomycetota</taxon>
        <taxon>Actinomycetes</taxon>
        <taxon>Micrococcales</taxon>
        <taxon>Microbacteriaceae</taxon>
        <taxon>Microbacterium</taxon>
    </lineage>
</organism>
<dbReference type="Proteomes" id="UP000573729">
    <property type="component" value="Unassembled WGS sequence"/>
</dbReference>
<evidence type="ECO:0000313" key="1">
    <source>
        <dbReference type="EMBL" id="MBB4666979.1"/>
    </source>
</evidence>
<evidence type="ECO:0000313" key="2">
    <source>
        <dbReference type="Proteomes" id="UP000573729"/>
    </source>
</evidence>
<keyword evidence="2" id="KW-1185">Reference proteome</keyword>
<dbReference type="AlphaFoldDB" id="A0A7W7BSQ0"/>
<protein>
    <recommendedName>
        <fullName evidence="3">Tail terminator</fullName>
    </recommendedName>
</protein>
<accession>A0A7W7BSQ0</accession>
<gene>
    <name evidence="1" type="ORF">BKA24_001688</name>
</gene>
<dbReference type="EMBL" id="JACHMD010000001">
    <property type="protein sequence ID" value="MBB4666979.1"/>
    <property type="molecule type" value="Genomic_DNA"/>
</dbReference>
<name>A0A7W7BSQ0_9MICO</name>
<reference evidence="1 2" key="1">
    <citation type="submission" date="2020-08" db="EMBL/GenBank/DDBJ databases">
        <title>Sequencing the genomes of 1000 actinobacteria strains.</title>
        <authorList>
            <person name="Klenk H.-P."/>
        </authorList>
    </citation>
    <scope>NUCLEOTIDE SEQUENCE [LARGE SCALE GENOMIC DNA]</scope>
    <source>
        <strain evidence="1 2">DSM 24947</strain>
    </source>
</reference>
<sequence length="154" mass="16055">MTSITPDSAALRARSGLLAAVRAAVKGERVDVLAGFAGQPTEFDWVALGGVGVASDPATVAARRSRDETITLDLNVGSFAPGYDDEAVTKAWGRAAELLAKISTYVEHADNTTLGGAVSWTLTGSAEWDGEEVEGGYQVEVAATFVCSHRVRAV</sequence>
<evidence type="ECO:0008006" key="3">
    <source>
        <dbReference type="Google" id="ProtNLM"/>
    </source>
</evidence>
<proteinExistence type="predicted"/>
<comment type="caution">
    <text evidence="1">The sequence shown here is derived from an EMBL/GenBank/DDBJ whole genome shotgun (WGS) entry which is preliminary data.</text>
</comment>
<dbReference type="RefSeq" id="WP_184217011.1">
    <property type="nucleotide sequence ID" value="NZ_JACHMD010000001.1"/>
</dbReference>